<dbReference type="Pfam" id="PF00105">
    <property type="entry name" value="zf-C4"/>
    <property type="match status" value="1"/>
</dbReference>
<dbReference type="GO" id="GO:0008270">
    <property type="term" value="F:zinc ion binding"/>
    <property type="evidence" value="ECO:0007669"/>
    <property type="project" value="UniProtKB-KW"/>
</dbReference>
<evidence type="ECO:0000256" key="1">
    <source>
        <dbReference type="ARBA" id="ARBA00022723"/>
    </source>
</evidence>
<accession>A0A3B4GWN3</accession>
<evidence type="ECO:0000256" key="6">
    <source>
        <dbReference type="ARBA" id="ARBA00023163"/>
    </source>
</evidence>
<keyword evidence="2 9" id="KW-0863">Zinc-finger</keyword>
<dbReference type="GO" id="GO:0045944">
    <property type="term" value="P:positive regulation of transcription by RNA polymerase II"/>
    <property type="evidence" value="ECO:0007669"/>
    <property type="project" value="TreeGrafter"/>
</dbReference>
<keyword evidence="7 9" id="KW-0675">Receptor</keyword>
<feature type="region of interest" description="Disordered" evidence="10">
    <location>
        <begin position="192"/>
        <end position="215"/>
    </location>
</feature>
<reference evidence="13" key="1">
    <citation type="submission" date="2023-09" db="UniProtKB">
        <authorList>
            <consortium name="Ensembl"/>
        </authorList>
    </citation>
    <scope>IDENTIFICATION</scope>
</reference>
<dbReference type="PROSITE" id="PS00031">
    <property type="entry name" value="NUCLEAR_REC_DBD_1"/>
    <property type="match status" value="1"/>
</dbReference>
<dbReference type="PRINTS" id="PR00047">
    <property type="entry name" value="STROIDFINGER"/>
</dbReference>
<dbReference type="InterPro" id="IPR000536">
    <property type="entry name" value="Nucl_hrmn_rcpt_lig-bd"/>
</dbReference>
<dbReference type="GeneID" id="102200153"/>
<dbReference type="InterPro" id="IPR001628">
    <property type="entry name" value="Znf_hrmn_rcpt"/>
</dbReference>
<comment type="similarity">
    <text evidence="9">Belongs to the nuclear hormone receptor family.</text>
</comment>
<evidence type="ECO:0000259" key="11">
    <source>
        <dbReference type="PROSITE" id="PS51030"/>
    </source>
</evidence>
<keyword evidence="3 9" id="KW-0862">Zinc</keyword>
<dbReference type="Gene3D" id="1.10.565.10">
    <property type="entry name" value="Retinoid X Receptor"/>
    <property type="match status" value="1"/>
</dbReference>
<dbReference type="GO" id="GO:0005634">
    <property type="term" value="C:nucleus"/>
    <property type="evidence" value="ECO:0007669"/>
    <property type="project" value="UniProtKB-SubCell"/>
</dbReference>
<keyword evidence="8 9" id="KW-0539">Nucleus</keyword>
<gene>
    <name evidence="15" type="primary">nr1i2</name>
</gene>
<dbReference type="Gene3D" id="3.30.50.10">
    <property type="entry name" value="Erythroid Transcription Factor GATA-1, subunit A"/>
    <property type="match status" value="1"/>
</dbReference>
<reference evidence="15" key="2">
    <citation type="submission" date="2025-04" db="UniProtKB">
        <authorList>
            <consortium name="RefSeq"/>
        </authorList>
    </citation>
    <scope>IDENTIFICATION</scope>
</reference>
<dbReference type="RefSeq" id="XP_005747253.1">
    <property type="nucleotide sequence ID" value="XM_005747196.1"/>
</dbReference>
<dbReference type="PROSITE" id="PS51843">
    <property type="entry name" value="NR_LBD"/>
    <property type="match status" value="1"/>
</dbReference>
<protein>
    <submittedName>
        <fullName evidence="13 15">Nuclear receptor subfamily 1 group I member 2</fullName>
    </submittedName>
</protein>
<keyword evidence="14" id="KW-1185">Reference proteome</keyword>
<dbReference type="CTD" id="8856"/>
<proteinExistence type="inferred from homology"/>
<feature type="domain" description="NR LBD" evidence="12">
    <location>
        <begin position="214"/>
        <end position="436"/>
    </location>
</feature>
<evidence type="ECO:0000313" key="15">
    <source>
        <dbReference type="RefSeq" id="XP_005747253.1"/>
    </source>
</evidence>
<dbReference type="GO" id="GO:0006366">
    <property type="term" value="P:transcription by RNA polymerase II"/>
    <property type="evidence" value="ECO:0007669"/>
    <property type="project" value="Ensembl"/>
</dbReference>
<dbReference type="AlphaFoldDB" id="A0A3B4GWN3"/>
<sequence length="441" mass="50404">MSEKAAGVQIISEVLARLNKEDEEEKLTDDEESRVCGVCGDLSNGYHFNALTCEGCKGFFRRNIKRSNQLRCPFLNKCVITKNSRRSCQACRMRKCQAIGMCKDMVMSDEKVQERRVQIKKNKMLNSPVELSFQQEKRIQELLFGHRSTFDSAFSRFSSFRPMDRNILPVNTHKQTASKLFNPLTECPRNGCSTASKSTTEPTSSPSATSCSSSSSCFHSSIKKQEHHIRNDVENRCVFTALPHVADLTTYMIQNVISFSKSLQDFRSLTMEDQISLLKGATFEIMQIRFNMVFNSKTSTWECGHITYCIDDAVRAGFQPCLLEPLFRFHHTLRTLGLQEEEYVLMQAMSLFSPDRPGVQQHSLIDKVHENLALTLKTWIECKRTGPEKHLLYPKVIACFTEMRTMTEEYSKQILQIQDIQPDTISPLIMEMVSKGSCNDL</sequence>
<evidence type="ECO:0000256" key="9">
    <source>
        <dbReference type="RuleBase" id="RU004334"/>
    </source>
</evidence>
<evidence type="ECO:0000256" key="4">
    <source>
        <dbReference type="ARBA" id="ARBA00023015"/>
    </source>
</evidence>
<dbReference type="InterPro" id="IPR050234">
    <property type="entry name" value="Nuclear_hormone_rcpt_NR1"/>
</dbReference>
<dbReference type="Pfam" id="PF00104">
    <property type="entry name" value="Hormone_recep"/>
    <property type="match status" value="1"/>
</dbReference>
<keyword evidence="5 9" id="KW-0238">DNA-binding</keyword>
<evidence type="ECO:0000313" key="13">
    <source>
        <dbReference type="Ensembl" id="ENSPNYP00000027350.1"/>
    </source>
</evidence>
<keyword evidence="4 9" id="KW-0805">Transcription regulation</keyword>
<dbReference type="Proteomes" id="UP000695023">
    <property type="component" value="Unplaced"/>
</dbReference>
<dbReference type="SMART" id="SM00430">
    <property type="entry name" value="HOLI"/>
    <property type="match status" value="1"/>
</dbReference>
<dbReference type="GO" id="GO:0009636">
    <property type="term" value="P:response to toxic substance"/>
    <property type="evidence" value="ECO:0007669"/>
    <property type="project" value="Ensembl"/>
</dbReference>
<dbReference type="OrthoDB" id="6355676at2759"/>
<dbReference type="GeneTree" id="ENSGT00940000161118"/>
<evidence type="ECO:0000256" key="10">
    <source>
        <dbReference type="SAM" id="MobiDB-lite"/>
    </source>
</evidence>
<dbReference type="Ensembl" id="ENSPNYT00000028018.1">
    <property type="protein sequence ID" value="ENSPNYP00000027350.1"/>
    <property type="gene ID" value="ENSPNYG00000020572.1"/>
</dbReference>
<dbReference type="GO" id="GO:0000122">
    <property type="term" value="P:negative regulation of transcription by RNA polymerase II"/>
    <property type="evidence" value="ECO:0007669"/>
    <property type="project" value="TreeGrafter"/>
</dbReference>
<dbReference type="PRINTS" id="PR00398">
    <property type="entry name" value="STRDHORMONER"/>
</dbReference>
<dbReference type="FunFam" id="1.10.565.10:FF:000024">
    <property type="entry name" value="Nuclear receptor subfamily 1 group I member 2"/>
    <property type="match status" value="1"/>
</dbReference>
<keyword evidence="1 9" id="KW-0479">Metal-binding</keyword>
<dbReference type="CDD" id="cd06934">
    <property type="entry name" value="NR_LBD_PXR_like"/>
    <property type="match status" value="1"/>
</dbReference>
<feature type="domain" description="Nuclear receptor" evidence="11">
    <location>
        <begin position="33"/>
        <end position="108"/>
    </location>
</feature>
<organism evidence="13">
    <name type="scientific">Pundamilia nyererei</name>
    <dbReference type="NCBI Taxonomy" id="303518"/>
    <lineage>
        <taxon>Eukaryota</taxon>
        <taxon>Metazoa</taxon>
        <taxon>Chordata</taxon>
        <taxon>Craniata</taxon>
        <taxon>Vertebrata</taxon>
        <taxon>Euteleostomi</taxon>
        <taxon>Actinopterygii</taxon>
        <taxon>Neopterygii</taxon>
        <taxon>Teleostei</taxon>
        <taxon>Neoteleostei</taxon>
        <taxon>Acanthomorphata</taxon>
        <taxon>Ovalentaria</taxon>
        <taxon>Cichlomorphae</taxon>
        <taxon>Cichliformes</taxon>
        <taxon>Cichlidae</taxon>
        <taxon>African cichlids</taxon>
        <taxon>Pseudocrenilabrinae</taxon>
        <taxon>Haplochromini</taxon>
        <taxon>Pundamilia</taxon>
    </lineage>
</organism>
<evidence type="ECO:0000313" key="14">
    <source>
        <dbReference type="Proteomes" id="UP000695023"/>
    </source>
</evidence>
<dbReference type="InterPro" id="IPR035500">
    <property type="entry name" value="NHR-like_dom_sf"/>
</dbReference>
<dbReference type="InterPro" id="IPR001723">
    <property type="entry name" value="Nuclear_hrmn_rcpt"/>
</dbReference>
<evidence type="ECO:0000256" key="8">
    <source>
        <dbReference type="ARBA" id="ARBA00023242"/>
    </source>
</evidence>
<comment type="subcellular location">
    <subcellularLocation>
        <location evidence="9">Nucleus</location>
    </subcellularLocation>
</comment>
<evidence type="ECO:0000256" key="7">
    <source>
        <dbReference type="ARBA" id="ARBA00023170"/>
    </source>
</evidence>
<name>A0A3B4GWN3_9CICH</name>
<dbReference type="GO" id="GO:0003707">
    <property type="term" value="F:nuclear steroid receptor activity"/>
    <property type="evidence" value="ECO:0007669"/>
    <property type="project" value="Ensembl"/>
</dbReference>
<dbReference type="SUPFAM" id="SSF48508">
    <property type="entry name" value="Nuclear receptor ligand-binding domain"/>
    <property type="match status" value="1"/>
</dbReference>
<dbReference type="InterPro" id="IPR013088">
    <property type="entry name" value="Znf_NHR/GATA"/>
</dbReference>
<dbReference type="PROSITE" id="PS51030">
    <property type="entry name" value="NUCLEAR_REC_DBD_2"/>
    <property type="match status" value="1"/>
</dbReference>
<dbReference type="SMART" id="SM00399">
    <property type="entry name" value="ZnF_C4"/>
    <property type="match status" value="1"/>
</dbReference>
<evidence type="ECO:0000256" key="3">
    <source>
        <dbReference type="ARBA" id="ARBA00022833"/>
    </source>
</evidence>
<evidence type="ECO:0000256" key="5">
    <source>
        <dbReference type="ARBA" id="ARBA00023125"/>
    </source>
</evidence>
<feature type="compositionally biased region" description="Low complexity" evidence="10">
    <location>
        <begin position="193"/>
        <end position="215"/>
    </location>
</feature>
<evidence type="ECO:0000256" key="2">
    <source>
        <dbReference type="ARBA" id="ARBA00022771"/>
    </source>
</evidence>
<dbReference type="PANTHER" id="PTHR24082">
    <property type="entry name" value="NUCLEAR HORMONE RECEPTOR"/>
    <property type="match status" value="1"/>
</dbReference>
<dbReference type="GO" id="GO:0000978">
    <property type="term" value="F:RNA polymerase II cis-regulatory region sequence-specific DNA binding"/>
    <property type="evidence" value="ECO:0007669"/>
    <property type="project" value="TreeGrafter"/>
</dbReference>
<keyword evidence="6 9" id="KW-0804">Transcription</keyword>
<dbReference type="SUPFAM" id="SSF57716">
    <property type="entry name" value="Glucocorticoid receptor-like (DNA-binding domain)"/>
    <property type="match status" value="1"/>
</dbReference>
<dbReference type="PANTHER" id="PTHR24082:SF39">
    <property type="entry name" value="NUCLEAR RECEPTOR SUBFAMILY 1 GROUP I MEMBER 2"/>
    <property type="match status" value="1"/>
</dbReference>
<dbReference type="CDD" id="cd07156">
    <property type="entry name" value="NR_DBD_VDR_like"/>
    <property type="match status" value="1"/>
</dbReference>
<evidence type="ECO:0000259" key="12">
    <source>
        <dbReference type="PROSITE" id="PS51843"/>
    </source>
</evidence>
<dbReference type="STRING" id="303518.ENSPNYP00000027350"/>
<dbReference type="GO" id="GO:0030154">
    <property type="term" value="P:cell differentiation"/>
    <property type="evidence" value="ECO:0007669"/>
    <property type="project" value="TreeGrafter"/>
</dbReference>